<dbReference type="Proteomes" id="UP000039865">
    <property type="component" value="Unassembled WGS sequence"/>
</dbReference>
<reference evidence="3 4" key="1">
    <citation type="submission" date="2014-06" db="EMBL/GenBank/DDBJ databases">
        <authorList>
            <person name="Swart Estienne"/>
        </authorList>
    </citation>
    <scope>NUCLEOTIDE SEQUENCE [LARGE SCALE GENOMIC DNA]</scope>
    <source>
        <strain evidence="3 4">130c</strain>
    </source>
</reference>
<feature type="compositionally biased region" description="Low complexity" evidence="2">
    <location>
        <begin position="413"/>
        <end position="424"/>
    </location>
</feature>
<evidence type="ECO:0000313" key="3">
    <source>
        <dbReference type="EMBL" id="CDW71803.1"/>
    </source>
</evidence>
<evidence type="ECO:0000256" key="1">
    <source>
        <dbReference type="SAM" id="Coils"/>
    </source>
</evidence>
<feature type="region of interest" description="Disordered" evidence="2">
    <location>
        <begin position="328"/>
        <end position="349"/>
    </location>
</feature>
<feature type="compositionally biased region" description="Basic residues" evidence="2">
    <location>
        <begin position="335"/>
        <end position="349"/>
    </location>
</feature>
<name>A0A077ZPH4_STYLE</name>
<dbReference type="EMBL" id="CCKQ01000714">
    <property type="protein sequence ID" value="CDW71803.1"/>
    <property type="molecule type" value="Genomic_DNA"/>
</dbReference>
<sequence>MNGSKELFRNLKIENRKENQKVQRLQIQWHHILERHYLHSLINICIQMRIKRWRKKEIWIRWTAKYTILENVYQIQKSWKDESSPINLRLEDSMKKAFNNRAETIGIMGQIKIEALEKPGIMKQEQQTTKNIINPSNYNNFMNAILSETEFNQNFLAPIQDKLKRNLITDLRRTVSKRKMYEEKIQQYSMRKQQSNREEVVKTDQTVQLSVQYQEQTINQFDRRNTWQKRKMRSHHLLKSRAQFIPQNLSPSVMYQDIVDGLSDVKKPSVPDFGFQFYENSFIQQSFTPKNYETDENTKYWKEFFKFAVKTKKYERLQNFIEYRHEQKQQVEKEKHKKKHRKSGKRRIRQAVTGYLAQVTYNEIMKDQGIKLVKKRESGLIKFENIQENKRSSATTSNGTVKKVNFQEDQSKQQEQVLPQQQQQPNAVENKSSKKISQVLPQNQALSPQQKQTSFTNITQTHQQPQKTVIQNLTEIKRLIMHQAIYQQMQAQQLNIQDLKSNLKNIKDMAKKNKKEINLIRYKNQNLVPSRKRPQTANKTQPVSPKVYENLIISPKESQVETTFQTYRSNRGAFLSPDQKMQTGRFDDKPSGYFDLLLNKDKASSQIISQPTLKKFSSEQSKLNMDIQKVITNESQIQLNNQKIIKIDPTIVINKKKRQGSRRNLQVQSSAIQSRANLNSQVKFKQSQQVISPPNKSQVKQKVQLKAKVQNEQPSIIKKGRRIVKLKEILLEQMDESIVPLCQQLDFKVENRLNNDTSVSF</sequence>
<evidence type="ECO:0000313" key="4">
    <source>
        <dbReference type="Proteomes" id="UP000039865"/>
    </source>
</evidence>
<keyword evidence="1" id="KW-0175">Coiled coil</keyword>
<accession>A0A077ZPH4</accession>
<feature type="compositionally biased region" description="Polar residues" evidence="2">
    <location>
        <begin position="425"/>
        <end position="463"/>
    </location>
</feature>
<feature type="coiled-coil region" evidence="1">
    <location>
        <begin position="489"/>
        <end position="516"/>
    </location>
</feature>
<dbReference type="AlphaFoldDB" id="A0A077ZPH4"/>
<protein>
    <submittedName>
        <fullName evidence="3">Uncharacterized protein</fullName>
    </submittedName>
</protein>
<organism evidence="3 4">
    <name type="scientific">Stylonychia lemnae</name>
    <name type="common">Ciliate</name>
    <dbReference type="NCBI Taxonomy" id="5949"/>
    <lineage>
        <taxon>Eukaryota</taxon>
        <taxon>Sar</taxon>
        <taxon>Alveolata</taxon>
        <taxon>Ciliophora</taxon>
        <taxon>Intramacronucleata</taxon>
        <taxon>Spirotrichea</taxon>
        <taxon>Stichotrichia</taxon>
        <taxon>Sporadotrichida</taxon>
        <taxon>Oxytrichidae</taxon>
        <taxon>Stylonychinae</taxon>
        <taxon>Stylonychia</taxon>
    </lineage>
</organism>
<feature type="region of interest" description="Disordered" evidence="2">
    <location>
        <begin position="408"/>
        <end position="463"/>
    </location>
</feature>
<dbReference type="InParanoid" id="A0A077ZPH4"/>
<gene>
    <name evidence="3" type="primary">Contig8427.g8984</name>
    <name evidence="3" type="ORF">STYLEM_753</name>
</gene>
<keyword evidence="4" id="KW-1185">Reference proteome</keyword>
<evidence type="ECO:0000256" key="2">
    <source>
        <dbReference type="SAM" id="MobiDB-lite"/>
    </source>
</evidence>
<proteinExistence type="predicted"/>